<dbReference type="AlphaFoldDB" id="A0A4Y9SEV1"/>
<protein>
    <submittedName>
        <fullName evidence="3">CHRD domain-containing protein</fullName>
    </submittedName>
</protein>
<comment type="caution">
    <text evidence="3">The sequence shown here is derived from an EMBL/GenBank/DDBJ whole genome shotgun (WGS) entry which is preliminary data.</text>
</comment>
<evidence type="ECO:0000313" key="3">
    <source>
        <dbReference type="EMBL" id="TFW19322.1"/>
    </source>
</evidence>
<sequence>MKRLLTVLALALAASGAQAATTTFRSTMSGPAEGTPNASPGYGVATIVLDDTANTLSLDIPFTDLLAGTTAAHIHCCTADPLTGTAAVATTLPAFADFPLGVTSGHYTHTLDLLDPVSYNPSFITAHGGTVDTAEAALIAGMLANESYLNLHTSLYPGGEIRGFLVELQSPVPEPGMAWMMWSGLAAVGVAGWLRGRRG</sequence>
<dbReference type="RefSeq" id="WP_135207435.1">
    <property type="nucleotide sequence ID" value="NZ_SPVF01000148.1"/>
</dbReference>
<dbReference type="EMBL" id="SPVF01000148">
    <property type="protein sequence ID" value="TFW19322.1"/>
    <property type="molecule type" value="Genomic_DNA"/>
</dbReference>
<feature type="chain" id="PRO_5021380049" evidence="1">
    <location>
        <begin position="20"/>
        <end position="199"/>
    </location>
</feature>
<dbReference type="OrthoDB" id="571052at2"/>
<feature type="signal peptide" evidence="1">
    <location>
        <begin position="1"/>
        <end position="19"/>
    </location>
</feature>
<dbReference type="SMART" id="SM00754">
    <property type="entry name" value="CHRD"/>
    <property type="match status" value="1"/>
</dbReference>
<gene>
    <name evidence="3" type="ORF">E4L96_11870</name>
</gene>
<keyword evidence="1" id="KW-0732">Signal</keyword>
<accession>A0A4Y9SEV1</accession>
<evidence type="ECO:0000313" key="4">
    <source>
        <dbReference type="Proteomes" id="UP000298438"/>
    </source>
</evidence>
<evidence type="ECO:0000259" key="2">
    <source>
        <dbReference type="PROSITE" id="PS50933"/>
    </source>
</evidence>
<evidence type="ECO:0000256" key="1">
    <source>
        <dbReference type="SAM" id="SignalP"/>
    </source>
</evidence>
<proteinExistence type="predicted"/>
<keyword evidence="4" id="KW-1185">Reference proteome</keyword>
<reference evidence="3 4" key="1">
    <citation type="submission" date="2019-03" db="EMBL/GenBank/DDBJ databases">
        <title>Draft Genome Sequence of Massilia arenosa sp. nov., a Novel Massilia Species Isolated from a Sandy-loam Maize Soil.</title>
        <authorList>
            <person name="Raths R."/>
            <person name="Peta V."/>
            <person name="Bucking H."/>
        </authorList>
    </citation>
    <scope>NUCLEOTIDE SEQUENCE [LARGE SCALE GENOMIC DNA]</scope>
    <source>
        <strain evidence="3 4">MC02</strain>
    </source>
</reference>
<dbReference type="InterPro" id="IPR010895">
    <property type="entry name" value="CHRD"/>
</dbReference>
<organism evidence="3 4">
    <name type="scientific">Zemynaea arenosa</name>
    <dbReference type="NCBI Taxonomy" id="2561931"/>
    <lineage>
        <taxon>Bacteria</taxon>
        <taxon>Pseudomonadati</taxon>
        <taxon>Pseudomonadota</taxon>
        <taxon>Betaproteobacteria</taxon>
        <taxon>Burkholderiales</taxon>
        <taxon>Oxalobacteraceae</taxon>
        <taxon>Telluria group</taxon>
        <taxon>Zemynaea</taxon>
    </lineage>
</organism>
<dbReference type="PROSITE" id="PS50933">
    <property type="entry name" value="CHRD"/>
    <property type="match status" value="1"/>
</dbReference>
<dbReference type="Proteomes" id="UP000298438">
    <property type="component" value="Unassembled WGS sequence"/>
</dbReference>
<name>A0A4Y9SEV1_9BURK</name>
<feature type="domain" description="CHRD" evidence="2">
    <location>
        <begin position="20"/>
        <end position="170"/>
    </location>
</feature>
<dbReference type="Pfam" id="PF07452">
    <property type="entry name" value="CHRD"/>
    <property type="match status" value="1"/>
</dbReference>